<keyword evidence="3" id="KW-0547">Nucleotide-binding</keyword>
<gene>
    <name evidence="6" type="ORF">AAFH49_19620</name>
</gene>
<dbReference type="InterPro" id="IPR006146">
    <property type="entry name" value="5'-Nucleotdase_CS"/>
</dbReference>
<protein>
    <submittedName>
        <fullName evidence="6">Bifunctional UDP-sugar hydrolase/5'-nucleotidase</fullName>
    </submittedName>
</protein>
<reference evidence="6 7" key="1">
    <citation type="journal article" date="2018" name="Arch. Microbiol.">
        <title>Hymenobacter segetis sp. nov., isolated from soil.</title>
        <authorList>
            <person name="Ten L.N."/>
            <person name="Lim S.J."/>
            <person name="Kim B.O."/>
            <person name="Kang I.K."/>
            <person name="Jung H.Y."/>
        </authorList>
    </citation>
    <scope>NUCLEOTIDE SEQUENCE [LARGE SCALE GENOMIC DNA]</scope>
    <source>
        <strain evidence="6 7">S7-3-11</strain>
    </source>
</reference>
<evidence type="ECO:0000313" key="7">
    <source>
        <dbReference type="Proteomes" id="UP001479606"/>
    </source>
</evidence>
<evidence type="ECO:0000256" key="2">
    <source>
        <dbReference type="ARBA" id="ARBA00022729"/>
    </source>
</evidence>
<evidence type="ECO:0000259" key="5">
    <source>
        <dbReference type="Pfam" id="PF02872"/>
    </source>
</evidence>
<accession>A0ABU9M104</accession>
<dbReference type="InterPro" id="IPR029052">
    <property type="entry name" value="Metallo-depent_PP-like"/>
</dbReference>
<dbReference type="Proteomes" id="UP001479606">
    <property type="component" value="Unassembled WGS sequence"/>
</dbReference>
<dbReference type="SUPFAM" id="SSF56300">
    <property type="entry name" value="Metallo-dependent phosphatases"/>
    <property type="match status" value="1"/>
</dbReference>
<dbReference type="EMBL" id="JBCEVZ010000072">
    <property type="protein sequence ID" value="MEL5996433.1"/>
    <property type="molecule type" value="Genomic_DNA"/>
</dbReference>
<organism evidence="6 7">
    <name type="scientific">Hymenobacter segetis</name>
    <dbReference type="NCBI Taxonomy" id="2025509"/>
    <lineage>
        <taxon>Bacteria</taxon>
        <taxon>Pseudomonadati</taxon>
        <taxon>Bacteroidota</taxon>
        <taxon>Cytophagia</taxon>
        <taxon>Cytophagales</taxon>
        <taxon>Hymenobacteraceae</taxon>
        <taxon>Hymenobacter</taxon>
    </lineage>
</organism>
<dbReference type="PANTHER" id="PTHR11575">
    <property type="entry name" value="5'-NUCLEOTIDASE-RELATED"/>
    <property type="match status" value="1"/>
</dbReference>
<sequence length="501" mass="54844">MIGLLRAQPVTTPVPRSITLLYTNDFHCAIDPIPAYWLPGQPRVGGAAHLATLVNRIRQRDSTVFLFDAGDMFTGTQSFLSRGAVMMEMMRAMRYDAMAIGNHEFDYGSDNFTRQMNRVPFPILGANIFFQGTDHPYCRPSVILERNGLRVGVIGIIGADARDVSLKTGVATLDFRDPVPLLQAAVDELKPQVDLIVVLAHQGQTGPMQTDAEAHPDLQRAFAEDIRVCGAVRGIDVFVGGHAHRGIEQPYVHSQTGTLIVQTYGYGTRLGYLTLQVKGGQVLSHRGELLKVYTDSLPPDPAVVRALWPYQQQLAREMGPPLANAPRRLVRDYRTVSPLGAFVADVMRATSGADVAFVNAGGLRADLPQGPVTRAHVLDALPFENTLVMCTMSGTQVLEALRHGLTRERGMLQFSGLRVRTRRDGTLEQVLIGGKPLVPARSYSVAVSSFIQQGGDLYEVFTHASNVRDSGKLISSIICDYLRQHGFPAAESVSRFEVKGK</sequence>
<dbReference type="Pfam" id="PF02872">
    <property type="entry name" value="5_nucleotid_C"/>
    <property type="match status" value="1"/>
</dbReference>
<dbReference type="InterPro" id="IPR008334">
    <property type="entry name" value="5'-Nucleotdase_C"/>
</dbReference>
<feature type="domain" description="5'-Nucleotidase C-terminal" evidence="5">
    <location>
        <begin position="332"/>
        <end position="462"/>
    </location>
</feature>
<dbReference type="InterPro" id="IPR004843">
    <property type="entry name" value="Calcineurin-like_PHP"/>
</dbReference>
<dbReference type="PANTHER" id="PTHR11575:SF24">
    <property type="entry name" value="5'-NUCLEOTIDASE"/>
    <property type="match status" value="1"/>
</dbReference>
<comment type="caution">
    <text evidence="6">The sequence shown here is derived from an EMBL/GenBank/DDBJ whole genome shotgun (WGS) entry which is preliminary data.</text>
</comment>
<keyword evidence="7" id="KW-1185">Reference proteome</keyword>
<dbReference type="Gene3D" id="3.90.780.10">
    <property type="entry name" value="5'-Nucleotidase, C-terminal domain"/>
    <property type="match status" value="1"/>
</dbReference>
<dbReference type="InterPro" id="IPR006179">
    <property type="entry name" value="5_nucleotidase/apyrase"/>
</dbReference>
<keyword evidence="2" id="KW-0732">Signal</keyword>
<dbReference type="PRINTS" id="PR01607">
    <property type="entry name" value="APYRASEFAMLY"/>
</dbReference>
<dbReference type="PROSITE" id="PS00786">
    <property type="entry name" value="5_NUCLEOTIDASE_2"/>
    <property type="match status" value="1"/>
</dbReference>
<dbReference type="SUPFAM" id="SSF55816">
    <property type="entry name" value="5'-nucleotidase (syn. UDP-sugar hydrolase), C-terminal domain"/>
    <property type="match status" value="1"/>
</dbReference>
<dbReference type="Gene3D" id="3.60.21.10">
    <property type="match status" value="1"/>
</dbReference>
<proteinExistence type="inferred from homology"/>
<evidence type="ECO:0000259" key="4">
    <source>
        <dbReference type="Pfam" id="PF00149"/>
    </source>
</evidence>
<evidence type="ECO:0000256" key="1">
    <source>
        <dbReference type="ARBA" id="ARBA00006654"/>
    </source>
</evidence>
<dbReference type="Pfam" id="PF00149">
    <property type="entry name" value="Metallophos"/>
    <property type="match status" value="1"/>
</dbReference>
<dbReference type="GO" id="GO:0016787">
    <property type="term" value="F:hydrolase activity"/>
    <property type="evidence" value="ECO:0007669"/>
    <property type="project" value="UniProtKB-KW"/>
</dbReference>
<dbReference type="CDD" id="cd00845">
    <property type="entry name" value="MPP_UshA_N_like"/>
    <property type="match status" value="1"/>
</dbReference>
<evidence type="ECO:0000256" key="3">
    <source>
        <dbReference type="RuleBase" id="RU362119"/>
    </source>
</evidence>
<evidence type="ECO:0000313" key="6">
    <source>
        <dbReference type="EMBL" id="MEL5996433.1"/>
    </source>
</evidence>
<keyword evidence="3 6" id="KW-0378">Hydrolase</keyword>
<name>A0ABU9M104_9BACT</name>
<dbReference type="InterPro" id="IPR036907">
    <property type="entry name" value="5'-Nucleotdase_C_sf"/>
</dbReference>
<feature type="domain" description="Calcineurin-like phosphoesterase" evidence="4">
    <location>
        <begin position="19"/>
        <end position="245"/>
    </location>
</feature>
<comment type="similarity">
    <text evidence="1 3">Belongs to the 5'-nucleotidase family.</text>
</comment>